<reference evidence="3" key="2">
    <citation type="journal article" date="2018" name="BMC Genomics">
        <title>Genomic insights into host adaptation between the wheat stripe rust pathogen (Puccinia striiformis f. sp. tritici) and the barley stripe rust pathogen (Puccinia striiformis f. sp. hordei).</title>
        <authorList>
            <person name="Xia C."/>
            <person name="Wang M."/>
            <person name="Yin C."/>
            <person name="Cornejo O.E."/>
            <person name="Hulbert S.H."/>
            <person name="Chen X."/>
        </authorList>
    </citation>
    <scope>NUCLEOTIDE SEQUENCE [LARGE SCALE GENOMIC DNA]</scope>
    <source>
        <strain evidence="3">93TX-2</strain>
    </source>
</reference>
<feature type="transmembrane region" description="Helical" evidence="1">
    <location>
        <begin position="12"/>
        <end position="31"/>
    </location>
</feature>
<organism evidence="2 3">
    <name type="scientific">Puccinia striiformis</name>
    <dbReference type="NCBI Taxonomy" id="27350"/>
    <lineage>
        <taxon>Eukaryota</taxon>
        <taxon>Fungi</taxon>
        <taxon>Dikarya</taxon>
        <taxon>Basidiomycota</taxon>
        <taxon>Pucciniomycotina</taxon>
        <taxon>Pucciniomycetes</taxon>
        <taxon>Pucciniales</taxon>
        <taxon>Pucciniaceae</taxon>
        <taxon>Puccinia</taxon>
    </lineage>
</organism>
<reference evidence="3" key="3">
    <citation type="journal article" date="2018" name="Mol. Plant Microbe Interact.">
        <title>Genome sequence resources for the wheat stripe rust pathogen (Puccinia striiformis f. sp. tritici) and the barley stripe rust pathogen (Puccinia striiformis f. sp. hordei).</title>
        <authorList>
            <person name="Xia C."/>
            <person name="Wang M."/>
            <person name="Yin C."/>
            <person name="Cornejo O.E."/>
            <person name="Hulbert S.H."/>
            <person name="Chen X."/>
        </authorList>
    </citation>
    <scope>NUCLEOTIDE SEQUENCE [LARGE SCALE GENOMIC DNA]</scope>
    <source>
        <strain evidence="3">93TX-2</strain>
    </source>
</reference>
<dbReference type="VEuPathDB" id="FungiDB:PSTT_06412"/>
<evidence type="ECO:0000256" key="1">
    <source>
        <dbReference type="SAM" id="Phobius"/>
    </source>
</evidence>
<dbReference type="EMBL" id="PKSM01000190">
    <property type="protein sequence ID" value="POW03972.1"/>
    <property type="molecule type" value="Genomic_DNA"/>
</dbReference>
<sequence length="66" mass="7508">MHPQTDWGVKCFLSFLSVVSTVINSRIFALLSRLNQAIPFNIITKTALPLPDQSLFEPRETQLSIY</sequence>
<protein>
    <submittedName>
        <fullName evidence="2">Uncharacterized protein</fullName>
    </submittedName>
</protein>
<evidence type="ECO:0000313" key="3">
    <source>
        <dbReference type="Proteomes" id="UP000238274"/>
    </source>
</evidence>
<keyword evidence="1" id="KW-1133">Transmembrane helix</keyword>
<dbReference type="AlphaFoldDB" id="A0A2S4V366"/>
<keyword evidence="3" id="KW-1185">Reference proteome</keyword>
<name>A0A2S4V366_9BASI</name>
<keyword evidence="1" id="KW-0472">Membrane</keyword>
<gene>
    <name evidence="2" type="ORF">PSHT_11433</name>
</gene>
<dbReference type="VEuPathDB" id="FungiDB:PSHT_11433"/>
<keyword evidence="1" id="KW-0812">Transmembrane</keyword>
<reference evidence="2 3" key="1">
    <citation type="submission" date="2017-12" db="EMBL/GenBank/DDBJ databases">
        <title>Gene loss provides genomic basis for host adaptation in cereal stripe rust fungi.</title>
        <authorList>
            <person name="Xia C."/>
        </authorList>
    </citation>
    <scope>NUCLEOTIDE SEQUENCE [LARGE SCALE GENOMIC DNA]</scope>
    <source>
        <strain evidence="2 3">93TX-2</strain>
    </source>
</reference>
<accession>A0A2S4V366</accession>
<proteinExistence type="predicted"/>
<evidence type="ECO:0000313" key="2">
    <source>
        <dbReference type="EMBL" id="POW03972.1"/>
    </source>
</evidence>
<dbReference type="Proteomes" id="UP000238274">
    <property type="component" value="Unassembled WGS sequence"/>
</dbReference>
<comment type="caution">
    <text evidence="2">The sequence shown here is derived from an EMBL/GenBank/DDBJ whole genome shotgun (WGS) entry which is preliminary data.</text>
</comment>